<evidence type="ECO:0000256" key="1">
    <source>
        <dbReference type="ARBA" id="ARBA00007452"/>
    </source>
</evidence>
<evidence type="ECO:0000256" key="6">
    <source>
        <dbReference type="ARBA" id="ARBA00033409"/>
    </source>
</evidence>
<dbReference type="InterPro" id="IPR022572">
    <property type="entry name" value="DNA_rep/recomb_RecO_N"/>
</dbReference>
<dbReference type="Proteomes" id="UP000324376">
    <property type="component" value="Unassembled WGS sequence"/>
</dbReference>
<feature type="domain" description="DNA replication/recombination mediator RecO N-terminal" evidence="8">
    <location>
        <begin position="1"/>
        <end position="82"/>
    </location>
</feature>
<evidence type="ECO:0000313" key="9">
    <source>
        <dbReference type="EMBL" id="TYP76214.1"/>
    </source>
</evidence>
<accession>A0A5S5CA44</accession>
<keyword evidence="4 7" id="KW-0233">DNA recombination</keyword>
<dbReference type="Gene3D" id="1.20.1440.120">
    <property type="entry name" value="Recombination protein O, C-terminal domain"/>
    <property type="match status" value="1"/>
</dbReference>
<keyword evidence="3 7" id="KW-0227">DNA damage</keyword>
<dbReference type="EMBL" id="VNHU01000002">
    <property type="protein sequence ID" value="TYP76214.1"/>
    <property type="molecule type" value="Genomic_DNA"/>
</dbReference>
<evidence type="ECO:0000256" key="4">
    <source>
        <dbReference type="ARBA" id="ARBA00023172"/>
    </source>
</evidence>
<proteinExistence type="inferred from homology"/>
<dbReference type="SUPFAM" id="SSF57863">
    <property type="entry name" value="ArfGap/RecO-like zinc finger"/>
    <property type="match status" value="1"/>
</dbReference>
<evidence type="ECO:0000259" key="8">
    <source>
        <dbReference type="Pfam" id="PF11967"/>
    </source>
</evidence>
<dbReference type="GO" id="GO:0006310">
    <property type="term" value="P:DNA recombination"/>
    <property type="evidence" value="ECO:0007669"/>
    <property type="project" value="UniProtKB-UniRule"/>
</dbReference>
<dbReference type="PANTHER" id="PTHR33991:SF1">
    <property type="entry name" value="DNA REPAIR PROTEIN RECO"/>
    <property type="match status" value="1"/>
</dbReference>
<dbReference type="PANTHER" id="PTHR33991">
    <property type="entry name" value="DNA REPAIR PROTEIN RECO"/>
    <property type="match status" value="1"/>
</dbReference>
<dbReference type="AlphaFoldDB" id="A0A5S5CA44"/>
<dbReference type="NCBIfam" id="TIGR00613">
    <property type="entry name" value="reco"/>
    <property type="match status" value="1"/>
</dbReference>
<organism evidence="9 10">
    <name type="scientific">Aquimarina intermedia</name>
    <dbReference type="NCBI Taxonomy" id="350814"/>
    <lineage>
        <taxon>Bacteria</taxon>
        <taxon>Pseudomonadati</taxon>
        <taxon>Bacteroidota</taxon>
        <taxon>Flavobacteriia</taxon>
        <taxon>Flavobacteriales</taxon>
        <taxon>Flavobacteriaceae</taxon>
        <taxon>Aquimarina</taxon>
    </lineage>
</organism>
<comment type="caution">
    <text evidence="9">The sequence shown here is derived from an EMBL/GenBank/DDBJ whole genome shotgun (WGS) entry which is preliminary data.</text>
</comment>
<dbReference type="GO" id="GO:0043590">
    <property type="term" value="C:bacterial nucleoid"/>
    <property type="evidence" value="ECO:0007669"/>
    <property type="project" value="TreeGrafter"/>
</dbReference>
<dbReference type="InterPro" id="IPR037278">
    <property type="entry name" value="ARFGAP/RecO"/>
</dbReference>
<evidence type="ECO:0000256" key="5">
    <source>
        <dbReference type="ARBA" id="ARBA00023204"/>
    </source>
</evidence>
<gene>
    <name evidence="7" type="primary">recO</name>
    <name evidence="9" type="ORF">BD809_102432</name>
</gene>
<dbReference type="Pfam" id="PF11967">
    <property type="entry name" value="RecO_N"/>
    <property type="match status" value="1"/>
</dbReference>
<dbReference type="OrthoDB" id="9789152at2"/>
<evidence type="ECO:0000256" key="2">
    <source>
        <dbReference type="ARBA" id="ARBA00021310"/>
    </source>
</evidence>
<comment type="similarity">
    <text evidence="1 7">Belongs to the RecO family.</text>
</comment>
<evidence type="ECO:0000313" key="10">
    <source>
        <dbReference type="Proteomes" id="UP000324376"/>
    </source>
</evidence>
<dbReference type="GO" id="GO:0006302">
    <property type="term" value="P:double-strand break repair"/>
    <property type="evidence" value="ECO:0007669"/>
    <property type="project" value="TreeGrafter"/>
</dbReference>
<dbReference type="InterPro" id="IPR003717">
    <property type="entry name" value="RecO"/>
</dbReference>
<dbReference type="SUPFAM" id="SSF50249">
    <property type="entry name" value="Nucleic acid-binding proteins"/>
    <property type="match status" value="1"/>
</dbReference>
<name>A0A5S5CA44_9FLAO</name>
<dbReference type="Gene3D" id="2.40.50.140">
    <property type="entry name" value="Nucleic acid-binding proteins"/>
    <property type="match status" value="1"/>
</dbReference>
<keyword evidence="10" id="KW-1185">Reference proteome</keyword>
<dbReference type="RefSeq" id="WP_148781809.1">
    <property type="nucleotide sequence ID" value="NZ_VNHU01000002.1"/>
</dbReference>
<dbReference type="HAMAP" id="MF_00201">
    <property type="entry name" value="RecO"/>
    <property type="match status" value="1"/>
</dbReference>
<sequence length="239" mass="28018">MIIKSSAIVLRTIRYSENDVIATLFTQSNGVRSYMLRGILKSKKGKLRHSLFQPLSLLEIEAVHKDKGTLERIREAKILTPYQTLHNDLVKNALVFFISEVLYMSIQEQETNKELYQYLETTLLWLDNHEDIKNFHLSFMIRLTQYLGFYPDTSWQEKPYFDLLSGDFTSMDIGPYCFDGTLIEKFKLFLGMTFEASMKIDLSKTMRAELLNMVLLYFELHLHGFKKPKSLTVLNEIFK</sequence>
<evidence type="ECO:0000256" key="3">
    <source>
        <dbReference type="ARBA" id="ARBA00022763"/>
    </source>
</evidence>
<dbReference type="InterPro" id="IPR042242">
    <property type="entry name" value="RecO_C"/>
</dbReference>
<reference evidence="9 10" key="1">
    <citation type="submission" date="2019-07" db="EMBL/GenBank/DDBJ databases">
        <title>Genomic Encyclopedia of Archaeal and Bacterial Type Strains, Phase II (KMG-II): from individual species to whole genera.</title>
        <authorList>
            <person name="Goeker M."/>
        </authorList>
    </citation>
    <scope>NUCLEOTIDE SEQUENCE [LARGE SCALE GENOMIC DNA]</scope>
    <source>
        <strain evidence="9 10">DSM 17527</strain>
    </source>
</reference>
<evidence type="ECO:0000256" key="7">
    <source>
        <dbReference type="HAMAP-Rule" id="MF_00201"/>
    </source>
</evidence>
<keyword evidence="5 7" id="KW-0234">DNA repair</keyword>
<protein>
    <recommendedName>
        <fullName evidence="2 7">DNA repair protein RecO</fullName>
    </recommendedName>
    <alternativeName>
        <fullName evidence="6 7">Recombination protein O</fullName>
    </alternativeName>
</protein>
<dbReference type="InterPro" id="IPR012340">
    <property type="entry name" value="NA-bd_OB-fold"/>
</dbReference>
<dbReference type="Pfam" id="PF02565">
    <property type="entry name" value="RecO_C"/>
    <property type="match status" value="1"/>
</dbReference>
<comment type="function">
    <text evidence="7">Involved in DNA repair and RecF pathway recombination.</text>
</comment>